<dbReference type="InterPro" id="IPR017375">
    <property type="entry name" value="PEX12"/>
</dbReference>
<name>A0A4P9WY03_9FUNG</name>
<dbReference type="GO" id="GO:0008270">
    <property type="term" value="F:zinc ion binding"/>
    <property type="evidence" value="ECO:0007669"/>
    <property type="project" value="InterPro"/>
</dbReference>
<evidence type="ECO:0000256" key="1">
    <source>
        <dbReference type="ARBA" id="ARBA00029692"/>
    </source>
</evidence>
<dbReference type="GO" id="GO:0005778">
    <property type="term" value="C:peroxisomal membrane"/>
    <property type="evidence" value="ECO:0007669"/>
    <property type="project" value="InterPro"/>
</dbReference>
<evidence type="ECO:0000313" key="2">
    <source>
        <dbReference type="EMBL" id="RKO96360.1"/>
    </source>
</evidence>
<dbReference type="PANTHER" id="PTHR12888">
    <property type="entry name" value="PEROXISOME ASSEMBLY PROTEIN 12 PEROXIN-12"/>
    <property type="match status" value="1"/>
</dbReference>
<dbReference type="Proteomes" id="UP000268535">
    <property type="component" value="Unassembled WGS sequence"/>
</dbReference>
<dbReference type="GO" id="GO:0016558">
    <property type="term" value="P:protein import into peroxisome matrix"/>
    <property type="evidence" value="ECO:0007669"/>
    <property type="project" value="InterPro"/>
</dbReference>
<dbReference type="GO" id="GO:0006513">
    <property type="term" value="P:protein monoubiquitination"/>
    <property type="evidence" value="ECO:0007669"/>
    <property type="project" value="TreeGrafter"/>
</dbReference>
<sequence length="100" mass="11503">MEAFRDGYDVARPSAFELFAEHQLDGHFKPALAFVVAHYAQRFPRYLIPLLNRIDEVHLLLAAVANAYYLRIWSNVDLGAMSHEQSRGGMHRFQRSANND</sequence>
<dbReference type="AlphaFoldDB" id="A0A4P9WY03"/>
<proteinExistence type="predicted"/>
<gene>
    <name evidence="2" type="ORF">CAUPRSCDRAFT_11950</name>
</gene>
<organism evidence="2 3">
    <name type="scientific">Caulochytrium protostelioides</name>
    <dbReference type="NCBI Taxonomy" id="1555241"/>
    <lineage>
        <taxon>Eukaryota</taxon>
        <taxon>Fungi</taxon>
        <taxon>Fungi incertae sedis</taxon>
        <taxon>Chytridiomycota</taxon>
        <taxon>Chytridiomycota incertae sedis</taxon>
        <taxon>Chytridiomycetes</taxon>
        <taxon>Caulochytriales</taxon>
        <taxon>Caulochytriaceae</taxon>
        <taxon>Caulochytrium</taxon>
    </lineage>
</organism>
<dbReference type="GO" id="GO:0004842">
    <property type="term" value="F:ubiquitin-protein transferase activity"/>
    <property type="evidence" value="ECO:0007669"/>
    <property type="project" value="TreeGrafter"/>
</dbReference>
<dbReference type="GO" id="GO:1990429">
    <property type="term" value="C:peroxisomal importomer complex"/>
    <property type="evidence" value="ECO:0007669"/>
    <property type="project" value="TreeGrafter"/>
</dbReference>
<reference evidence="3" key="1">
    <citation type="journal article" date="2018" name="Nat. Microbiol.">
        <title>Leveraging single-cell genomics to expand the fungal tree of life.</title>
        <authorList>
            <person name="Ahrendt S.R."/>
            <person name="Quandt C.A."/>
            <person name="Ciobanu D."/>
            <person name="Clum A."/>
            <person name="Salamov A."/>
            <person name="Andreopoulos B."/>
            <person name="Cheng J.F."/>
            <person name="Woyke T."/>
            <person name="Pelin A."/>
            <person name="Henrissat B."/>
            <person name="Reynolds N.K."/>
            <person name="Benny G.L."/>
            <person name="Smith M.E."/>
            <person name="James T.Y."/>
            <person name="Grigoriev I.V."/>
        </authorList>
    </citation>
    <scope>NUCLEOTIDE SEQUENCE [LARGE SCALE GENOMIC DNA]</scope>
    <source>
        <strain evidence="3">ATCC 52028</strain>
    </source>
</reference>
<evidence type="ECO:0000313" key="3">
    <source>
        <dbReference type="Proteomes" id="UP000268535"/>
    </source>
</evidence>
<protein>
    <recommendedName>
        <fullName evidence="1">Peroxin-12</fullName>
    </recommendedName>
</protein>
<accession>A0A4P9WY03</accession>
<dbReference type="EMBL" id="ML010042">
    <property type="protein sequence ID" value="RKO96360.1"/>
    <property type="molecule type" value="Genomic_DNA"/>
</dbReference>
<dbReference type="PANTHER" id="PTHR12888:SF0">
    <property type="entry name" value="PEROXISOME ASSEMBLY PROTEIN 12"/>
    <property type="match status" value="1"/>
</dbReference>